<evidence type="ECO:0000313" key="2">
    <source>
        <dbReference type="Proteomes" id="UP001558613"/>
    </source>
</evidence>
<proteinExistence type="predicted"/>
<comment type="caution">
    <text evidence="1">The sequence shown here is derived from an EMBL/GenBank/DDBJ whole genome shotgun (WGS) entry which is preliminary data.</text>
</comment>
<protein>
    <submittedName>
        <fullName evidence="1">Uncharacterized protein</fullName>
    </submittedName>
</protein>
<organism evidence="1 2">
    <name type="scientific">Cirrhinus molitorella</name>
    <name type="common">mud carp</name>
    <dbReference type="NCBI Taxonomy" id="172907"/>
    <lineage>
        <taxon>Eukaryota</taxon>
        <taxon>Metazoa</taxon>
        <taxon>Chordata</taxon>
        <taxon>Craniata</taxon>
        <taxon>Vertebrata</taxon>
        <taxon>Euteleostomi</taxon>
        <taxon>Actinopterygii</taxon>
        <taxon>Neopterygii</taxon>
        <taxon>Teleostei</taxon>
        <taxon>Ostariophysi</taxon>
        <taxon>Cypriniformes</taxon>
        <taxon>Cyprinidae</taxon>
        <taxon>Labeoninae</taxon>
        <taxon>Labeonini</taxon>
        <taxon>Cirrhinus</taxon>
    </lineage>
</organism>
<dbReference type="Proteomes" id="UP001558613">
    <property type="component" value="Unassembled WGS sequence"/>
</dbReference>
<dbReference type="EMBL" id="JAYMGO010000018">
    <property type="protein sequence ID" value="KAL1256839.1"/>
    <property type="molecule type" value="Genomic_DNA"/>
</dbReference>
<accession>A0ABR3LYK8</accession>
<keyword evidence="2" id="KW-1185">Reference proteome</keyword>
<gene>
    <name evidence="1" type="ORF">QQF64_012384</name>
</gene>
<evidence type="ECO:0000313" key="1">
    <source>
        <dbReference type="EMBL" id="KAL1256839.1"/>
    </source>
</evidence>
<reference evidence="1 2" key="1">
    <citation type="submission" date="2023-09" db="EMBL/GenBank/DDBJ databases">
        <authorList>
            <person name="Wang M."/>
        </authorList>
    </citation>
    <scope>NUCLEOTIDE SEQUENCE [LARGE SCALE GENOMIC DNA]</scope>
    <source>
        <strain evidence="1">GT-2023</strain>
        <tissue evidence="1">Liver</tissue>
    </source>
</reference>
<sequence length="102" mass="11254">MLWLVAVEPQMRLPFKGPYTYLDVSWGAVTDIKTQLVDDSDRGCLRASVSVQREVKMQMSVDSRVQLSFGASCALPGVSSRFTVVLHSSLAPAHHHAYQYAG</sequence>
<name>A0ABR3LYK8_9TELE</name>